<dbReference type="GO" id="GO:0005730">
    <property type="term" value="C:nucleolus"/>
    <property type="evidence" value="ECO:0007669"/>
    <property type="project" value="TreeGrafter"/>
</dbReference>
<dbReference type="GO" id="GO:0030490">
    <property type="term" value="P:maturation of SSU-rRNA"/>
    <property type="evidence" value="ECO:0007669"/>
    <property type="project" value="InterPro"/>
</dbReference>
<dbReference type="OrthoDB" id="6502630at2759"/>
<dbReference type="InterPro" id="IPR042859">
    <property type="entry name" value="NOL11"/>
</dbReference>
<name>A0A8T2JLB5_9PIPI</name>
<dbReference type="GO" id="GO:0003723">
    <property type="term" value="F:RNA binding"/>
    <property type="evidence" value="ECO:0007669"/>
    <property type="project" value="TreeGrafter"/>
</dbReference>
<accession>A0A8T2JLB5</accession>
<dbReference type="PANTHER" id="PTHR15633">
    <property type="entry name" value="NUCLEOLAR PROTEIN 11"/>
    <property type="match status" value="1"/>
</dbReference>
<evidence type="ECO:0000313" key="3">
    <source>
        <dbReference type="EMBL" id="KAG8445959.1"/>
    </source>
</evidence>
<gene>
    <name evidence="3" type="ORF">GDO86_013723</name>
</gene>
<proteinExistence type="predicted"/>
<dbReference type="Proteomes" id="UP000812440">
    <property type="component" value="Chromosome 8_10"/>
</dbReference>
<reference evidence="3" key="1">
    <citation type="thesis" date="2020" institute="ProQuest LLC" country="789 East Eisenhower Parkway, Ann Arbor, MI, USA">
        <title>Comparative Genomics and Chromosome Evolution.</title>
        <authorList>
            <person name="Mudd A.B."/>
        </authorList>
    </citation>
    <scope>NUCLEOTIDE SEQUENCE</scope>
    <source>
        <strain evidence="3">Female2</strain>
        <tissue evidence="3">Blood</tissue>
    </source>
</reference>
<organism evidence="3 4">
    <name type="scientific">Hymenochirus boettgeri</name>
    <name type="common">Congo dwarf clawed frog</name>
    <dbReference type="NCBI Taxonomy" id="247094"/>
    <lineage>
        <taxon>Eukaryota</taxon>
        <taxon>Metazoa</taxon>
        <taxon>Chordata</taxon>
        <taxon>Craniata</taxon>
        <taxon>Vertebrata</taxon>
        <taxon>Euteleostomi</taxon>
        <taxon>Amphibia</taxon>
        <taxon>Batrachia</taxon>
        <taxon>Anura</taxon>
        <taxon>Pipoidea</taxon>
        <taxon>Pipidae</taxon>
        <taxon>Pipinae</taxon>
        <taxon>Hymenochirus</taxon>
    </lineage>
</organism>
<dbReference type="EMBL" id="JAACNH010000003">
    <property type="protein sequence ID" value="KAG8445959.1"/>
    <property type="molecule type" value="Genomic_DNA"/>
</dbReference>
<dbReference type="PANTHER" id="PTHR15633:SF2">
    <property type="entry name" value="NUCLEOLAR PROTEIN 11"/>
    <property type="match status" value="1"/>
</dbReference>
<dbReference type="AlphaFoldDB" id="A0A8T2JLB5"/>
<feature type="compositionally biased region" description="Basic residues" evidence="1">
    <location>
        <begin position="75"/>
        <end position="85"/>
    </location>
</feature>
<protein>
    <recommendedName>
        <fullName evidence="2">Nucleolar protein 11 C-terminal domain-containing protein</fullName>
    </recommendedName>
</protein>
<dbReference type="InterPro" id="IPR048897">
    <property type="entry name" value="Nol11_C"/>
</dbReference>
<feature type="region of interest" description="Disordered" evidence="1">
    <location>
        <begin position="71"/>
        <end position="101"/>
    </location>
</feature>
<comment type="caution">
    <text evidence="3">The sequence shown here is derived from an EMBL/GenBank/DDBJ whole genome shotgun (WGS) entry which is preliminary data.</text>
</comment>
<feature type="domain" description="Nucleolar protein 11 C-terminal" evidence="2">
    <location>
        <begin position="145"/>
        <end position="212"/>
    </location>
</feature>
<dbReference type="Pfam" id="PF20998">
    <property type="entry name" value="Nol11_C"/>
    <property type="match status" value="1"/>
</dbReference>
<keyword evidence="4" id="KW-1185">Reference proteome</keyword>
<sequence>MSSLSDEGAWPAQLWCHHGKLYIIHGKSLAVIPYFCEPSSLATAFGKNRNLQTSENGSLVDWDLLIAEEPEAKQSSKKTRERKTKAPAENNPKGTSLPPEVQNMPLSQVDGLVQSVVTATGSADYQGAIVRMTQGLVNRCKADPKFYPQCSLEQLIQTNTLSYSLCPGLMSLLMEKQDVRLIRLCLQRFCDIPEAILCCCLKTFLSVCDNSLKGFRNTPQSRSLYM</sequence>
<evidence type="ECO:0000259" key="2">
    <source>
        <dbReference type="Pfam" id="PF20998"/>
    </source>
</evidence>
<evidence type="ECO:0000256" key="1">
    <source>
        <dbReference type="SAM" id="MobiDB-lite"/>
    </source>
</evidence>
<evidence type="ECO:0000313" key="4">
    <source>
        <dbReference type="Proteomes" id="UP000812440"/>
    </source>
</evidence>